<gene>
    <name evidence="3" type="ordered locus">Y11_27681</name>
</gene>
<dbReference type="InterPro" id="IPR011009">
    <property type="entry name" value="Kinase-like_dom_sf"/>
</dbReference>
<dbReference type="Gene3D" id="3.30.200.20">
    <property type="entry name" value="Phosphorylase Kinase, domain 1"/>
    <property type="match status" value="1"/>
</dbReference>
<dbReference type="Gene3D" id="1.10.510.10">
    <property type="entry name" value="Transferase(Phosphotransferase) domain 1"/>
    <property type="match status" value="1"/>
</dbReference>
<evidence type="ECO:0000313" key="4">
    <source>
        <dbReference type="Proteomes" id="UP000008084"/>
    </source>
</evidence>
<dbReference type="Proteomes" id="UP000008084">
    <property type="component" value="Chromosome"/>
</dbReference>
<dbReference type="SUPFAM" id="SSF56112">
    <property type="entry name" value="Protein kinase-like (PK-like)"/>
    <property type="match status" value="1"/>
</dbReference>
<sequence>MLKETQLCSWSTSQLLSRVQPWSSPIADDNDSLLIMSSIMAQQCSETSDVWGESVADSYSHSDADGTAFADGLDDLSALRSKLTLAQRGEKARIVRLERDVLFKLSEKGLALSTEEKLTPLAALNLAWWLNQEQKPTLAELSASIYQPEHKNIRIEAAILYNRSHYGNRYGDIARGSTADLNDWTVEQFDAPELPVSRAAKALRIIHEGMNDEPAILHSDKPYLANSFAPKNAQGTYLKESSPELGEMILAGCGQIGFTACSQQDFTQFVDSQYAVGSLGFSLKTTLKLHYQLHGNAPDDWESKSPEQLYSLLLQEEAQLHQSGGGRYSPMIIFLSHFSQSNEYEPLNLEQTATLFKRIAGTIEVSDLPERAQTPFNRIKQLADNIVKGTADDLESERFVSEMKALAIFLGSNHPIYKLTQHGIYKTEQEKIKLQLDYLDMRLAYRHPPAAFDEDQAIRDILSENHVSHIDFPREYTFRRDLQFGFPQKEFDSPIDEFKRRRNASNHFVANMSMMGKNGRPINVFDTMQAKKAQYYAQLRFHPAVMAQAIQGLINQGERPKGILLQHKITLITRDYQPESENSRFWGNAWASLEKHWVCKLPLPNPMCTIAKVEGPRYRDDKEGIAAGMTAMLMEAGQLRGMERGVKMIESPSPQVSSDLPSLPAEIEEVLPNETSGTAEPAINEPATNEPATAETPELNSQTIQNPHGKPIEVQRIDLKDPQVSGGMREAWVRQGGSGTYWEVDLTTGKDLGVVLKQGPEFSRLGRLPGGGPSLSKTSTSEFNPEIKLGKKIGSGEAGEVYLDANNPGFLLKKFKVTADIKIIQLFTKEVEFFNRYYGEDSAELIAQGNQYYIRMRKVPGKALVEINTKIFPANAKERFLSMMDDLGYYNIIHDDLNFTNVLYDVKTNTFYPIDFDNAYDGYYSPRDNGSNDEYWGIDMRFKQVLEHIEKYTKK</sequence>
<dbReference type="KEGG" id="yey:Y11_27681"/>
<reference evidence="3 4" key="1">
    <citation type="journal article" date="2011" name="J. Bacteriol.">
        <title>Complete genome sequence of Yersinia enterocolitica subsp. palearctica serogroup O:3.</title>
        <authorList>
            <person name="Batzilla J."/>
            <person name="Hoper D."/>
            <person name="Antonenka U."/>
            <person name="Heesemann J."/>
            <person name="Rakin A."/>
        </authorList>
    </citation>
    <scope>NUCLEOTIDE SEQUENCE [LARGE SCALE GENOMIC DNA]</scope>
    <source>
        <strain evidence="4">DSM 13030 / CIP 106945 / Y11</strain>
    </source>
</reference>
<dbReference type="AlphaFoldDB" id="A0A0H3NK09"/>
<feature type="region of interest" description="Disordered" evidence="1">
    <location>
        <begin position="674"/>
        <end position="713"/>
    </location>
</feature>
<dbReference type="PATRIC" id="fig|930944.6.peg.2755"/>
<organism evidence="3 4">
    <name type="scientific">Yersinia enterocolitica subsp. palearctica serotype O:3 (strain DSM 13030 / CIP 106945 / Y11)</name>
    <dbReference type="NCBI Taxonomy" id="930944"/>
    <lineage>
        <taxon>Bacteria</taxon>
        <taxon>Pseudomonadati</taxon>
        <taxon>Pseudomonadota</taxon>
        <taxon>Gammaproteobacteria</taxon>
        <taxon>Enterobacterales</taxon>
        <taxon>Yersiniaceae</taxon>
        <taxon>Yersinia</taxon>
    </lineage>
</organism>
<accession>A0A0H3NK09</accession>
<dbReference type="EMBL" id="FR729477">
    <property type="protein sequence ID" value="CBY25413.1"/>
    <property type="molecule type" value="Genomic_DNA"/>
</dbReference>
<dbReference type="Pfam" id="PF22303">
    <property type="entry name" value="OspG_kinase"/>
    <property type="match status" value="1"/>
</dbReference>
<name>A0A0H3NK09_YERE1</name>
<proteinExistence type="predicted"/>
<evidence type="ECO:0000256" key="1">
    <source>
        <dbReference type="SAM" id="MobiDB-lite"/>
    </source>
</evidence>
<feature type="domain" description="Kinase OspG kinase" evidence="2">
    <location>
        <begin position="793"/>
        <end position="930"/>
    </location>
</feature>
<evidence type="ECO:0000313" key="3">
    <source>
        <dbReference type="EMBL" id="CBY25413.1"/>
    </source>
</evidence>
<evidence type="ECO:0000259" key="2">
    <source>
        <dbReference type="Pfam" id="PF22303"/>
    </source>
</evidence>
<dbReference type="HOGENOM" id="CLU_010263_0_0_6"/>
<protein>
    <recommendedName>
        <fullName evidence="2">Kinase OspG kinase domain-containing protein</fullName>
    </recommendedName>
</protein>
<dbReference type="InterPro" id="IPR054466">
    <property type="entry name" value="OspG_kinase"/>
</dbReference>